<organism evidence="2">
    <name type="scientific">Arabidopsis lyrata subsp. lyrata</name>
    <name type="common">Lyre-leaved rock-cress</name>
    <dbReference type="NCBI Taxonomy" id="81972"/>
    <lineage>
        <taxon>Eukaryota</taxon>
        <taxon>Viridiplantae</taxon>
        <taxon>Streptophyta</taxon>
        <taxon>Embryophyta</taxon>
        <taxon>Tracheophyta</taxon>
        <taxon>Spermatophyta</taxon>
        <taxon>Magnoliopsida</taxon>
        <taxon>eudicotyledons</taxon>
        <taxon>Gunneridae</taxon>
        <taxon>Pentapetalae</taxon>
        <taxon>rosids</taxon>
        <taxon>malvids</taxon>
        <taxon>Brassicales</taxon>
        <taxon>Brassicaceae</taxon>
        <taxon>Camelineae</taxon>
        <taxon>Arabidopsis</taxon>
    </lineage>
</organism>
<dbReference type="Proteomes" id="UP000008694">
    <property type="component" value="Unassembled WGS sequence"/>
</dbReference>
<dbReference type="eggNOG" id="KOG1260">
    <property type="taxonomic scope" value="Eukaryota"/>
</dbReference>
<accession>D7KST4</accession>
<sequence length="181" mass="20581">MSLANYVEKLGFNDIYINRIQHASQPSYTCFSYWFDISQDDTIENFHVSPLPRGTPINEIGYATSLYPISSSSSGFRIGTFPPFSSILAYTKTAQMRKRSGTCHHIEVRHESFQSYHLWDISNPITKSVLSFQEASSSSVYGNQRVAQDDPEQRDDPIVEVITPEVYNEPRNPFHGSGHDH</sequence>
<name>D7KST4_ARALL</name>
<protein>
    <submittedName>
        <fullName evidence="1">Predicted protein</fullName>
    </submittedName>
</protein>
<keyword evidence="2" id="KW-1185">Reference proteome</keyword>
<dbReference type="STRING" id="81972.D7KST4"/>
<proteinExistence type="predicted"/>
<evidence type="ECO:0000313" key="1">
    <source>
        <dbReference type="EMBL" id="EFH64166.1"/>
    </source>
</evidence>
<gene>
    <name evidence="1" type="ORF">ARALYDRAFT_674914</name>
</gene>
<dbReference type="Gramene" id="Al_scaffold_0002_64">
    <property type="protein sequence ID" value="Al_scaffold_0002_64"/>
    <property type="gene ID" value="Al_scaffold_0002_64"/>
</dbReference>
<evidence type="ECO:0000313" key="2">
    <source>
        <dbReference type="Proteomes" id="UP000008694"/>
    </source>
</evidence>
<dbReference type="HOGENOM" id="CLU_1490987_0_0_1"/>
<reference evidence="2" key="1">
    <citation type="journal article" date="2011" name="Nat. Genet.">
        <title>The Arabidopsis lyrata genome sequence and the basis of rapid genome size change.</title>
        <authorList>
            <person name="Hu T.T."/>
            <person name="Pattyn P."/>
            <person name="Bakker E.G."/>
            <person name="Cao J."/>
            <person name="Cheng J.-F."/>
            <person name="Clark R.M."/>
            <person name="Fahlgren N."/>
            <person name="Fawcett J.A."/>
            <person name="Grimwood J."/>
            <person name="Gundlach H."/>
            <person name="Haberer G."/>
            <person name="Hollister J.D."/>
            <person name="Ossowski S."/>
            <person name="Ottilar R.P."/>
            <person name="Salamov A.A."/>
            <person name="Schneeberger K."/>
            <person name="Spannagl M."/>
            <person name="Wang X."/>
            <person name="Yang L."/>
            <person name="Nasrallah M.E."/>
            <person name="Bergelson J."/>
            <person name="Carrington J.C."/>
            <person name="Gaut B.S."/>
            <person name="Schmutz J."/>
            <person name="Mayer K.F.X."/>
            <person name="Van de Peer Y."/>
            <person name="Grigoriev I.V."/>
            <person name="Nordborg M."/>
            <person name="Weigel D."/>
            <person name="Guo Y.-L."/>
        </authorList>
    </citation>
    <scope>NUCLEOTIDE SEQUENCE [LARGE SCALE GENOMIC DNA]</scope>
    <source>
        <strain evidence="2">cv. MN47</strain>
    </source>
</reference>
<dbReference type="EMBL" id="GL348714">
    <property type="protein sequence ID" value="EFH64166.1"/>
    <property type="molecule type" value="Genomic_DNA"/>
</dbReference>
<dbReference type="AlphaFoldDB" id="D7KST4"/>